<dbReference type="Proteomes" id="UP000694930">
    <property type="component" value="Chromosome 5"/>
</dbReference>
<sequence>MGENNCWEREVVITELTKGKELMLQLQKHFDPMKQGVCQYLAAEILSSYDKAMSLLNGTALSGMMMSKGKEIIHSTPSSSTAPQLESPHLLADSSTKSCHRPSNYRKRKMLERRKEYVEARPGEEVPPEDGLSWRKYGQKLILGSKYPREYYRCARRCCGATKMVQRIETGPLTFEITYGGSHSCGQETKNQNEELLAVQQTKCDEVERGAREIFESYIHKMVSTPNNSYNNSSTGDVFSNSNSLFNIPNSDFIPTPTSSPHPDTDFLLDDNSLTLLFDHDVPENSGNDSLAALASEVYKLYEENDKLNFPHRYDKQAEAENSRPLNNVGDRS</sequence>
<feature type="domain" description="WRKY" evidence="7">
    <location>
        <begin position="123"/>
        <end position="184"/>
    </location>
</feature>
<gene>
    <name evidence="9" type="primary">LOC114077306</name>
</gene>
<keyword evidence="8" id="KW-1185">Reference proteome</keyword>
<dbReference type="SMART" id="SM00774">
    <property type="entry name" value="WRKY"/>
    <property type="match status" value="1"/>
</dbReference>
<proteinExistence type="predicted"/>
<dbReference type="InterPro" id="IPR044810">
    <property type="entry name" value="WRKY_plant"/>
</dbReference>
<name>A0ABM1VAV3_SOLPN</name>
<feature type="region of interest" description="Disordered" evidence="6">
    <location>
        <begin position="312"/>
        <end position="333"/>
    </location>
</feature>
<evidence type="ECO:0000259" key="7">
    <source>
        <dbReference type="PROSITE" id="PS50811"/>
    </source>
</evidence>
<accession>A0ABM1VAV3</accession>
<keyword evidence="4" id="KW-0804">Transcription</keyword>
<evidence type="ECO:0000256" key="2">
    <source>
        <dbReference type="ARBA" id="ARBA00023015"/>
    </source>
</evidence>
<dbReference type="PANTHER" id="PTHR32096">
    <property type="entry name" value="WRKY TRANSCRIPTION FACTOR 30-RELATED-RELATED"/>
    <property type="match status" value="1"/>
</dbReference>
<feature type="region of interest" description="Disordered" evidence="6">
    <location>
        <begin position="73"/>
        <end position="105"/>
    </location>
</feature>
<keyword evidence="2" id="KW-0805">Transcription regulation</keyword>
<feature type="compositionally biased region" description="Polar residues" evidence="6">
    <location>
        <begin position="75"/>
        <end position="84"/>
    </location>
</feature>
<reference evidence="8" key="1">
    <citation type="journal article" date="2014" name="Nat. Genet.">
        <title>The genome of the stress-tolerant wild tomato species Solanum pennellii.</title>
        <authorList>
            <person name="Bolger A."/>
            <person name="Scossa F."/>
            <person name="Bolger M.E."/>
            <person name="Lanz C."/>
            <person name="Maumus F."/>
            <person name="Tohge T."/>
            <person name="Quesneville H."/>
            <person name="Alseekh S."/>
            <person name="Sorensen I."/>
            <person name="Lichtenstein G."/>
            <person name="Fich E.A."/>
            <person name="Conte M."/>
            <person name="Keller H."/>
            <person name="Schneeberger K."/>
            <person name="Schwacke R."/>
            <person name="Ofner I."/>
            <person name="Vrebalov J."/>
            <person name="Xu Y."/>
            <person name="Osorio S."/>
            <person name="Aflitos S.A."/>
            <person name="Schijlen E."/>
            <person name="Jimenez-Gomez J.M."/>
            <person name="Ryngajllo M."/>
            <person name="Kimura S."/>
            <person name="Kumar R."/>
            <person name="Koenig D."/>
            <person name="Headland L.R."/>
            <person name="Maloof J.N."/>
            <person name="Sinha N."/>
            <person name="van Ham R.C."/>
            <person name="Lankhorst R.K."/>
            <person name="Mao L."/>
            <person name="Vogel A."/>
            <person name="Arsova B."/>
            <person name="Panstruga R."/>
            <person name="Fei Z."/>
            <person name="Rose J.K."/>
            <person name="Zamir D."/>
            <person name="Carrari F."/>
            <person name="Giovannoni J.J."/>
            <person name="Weigel D."/>
            <person name="Usadel B."/>
            <person name="Fernie A.R."/>
        </authorList>
    </citation>
    <scope>NUCLEOTIDE SEQUENCE [LARGE SCALE GENOMIC DNA]</scope>
    <source>
        <strain evidence="8">cv. LA0716</strain>
    </source>
</reference>
<dbReference type="GeneID" id="114077306"/>
<dbReference type="PROSITE" id="PS50811">
    <property type="entry name" value="WRKY"/>
    <property type="match status" value="1"/>
</dbReference>
<feature type="compositionally biased region" description="Basic and acidic residues" evidence="6">
    <location>
        <begin position="312"/>
        <end position="322"/>
    </location>
</feature>
<evidence type="ECO:0000256" key="6">
    <source>
        <dbReference type="SAM" id="MobiDB-lite"/>
    </source>
</evidence>
<dbReference type="SUPFAM" id="SSF118290">
    <property type="entry name" value="WRKY DNA-binding domain"/>
    <property type="match status" value="1"/>
</dbReference>
<dbReference type="RefSeq" id="XP_027772871.1">
    <property type="nucleotide sequence ID" value="XM_027917070.1"/>
</dbReference>
<comment type="subcellular location">
    <subcellularLocation>
        <location evidence="1">Nucleus</location>
    </subcellularLocation>
</comment>
<organism evidence="8 9">
    <name type="scientific">Solanum pennellii</name>
    <name type="common">Tomato</name>
    <name type="synonym">Lycopersicon pennellii</name>
    <dbReference type="NCBI Taxonomy" id="28526"/>
    <lineage>
        <taxon>Eukaryota</taxon>
        <taxon>Viridiplantae</taxon>
        <taxon>Streptophyta</taxon>
        <taxon>Embryophyta</taxon>
        <taxon>Tracheophyta</taxon>
        <taxon>Spermatophyta</taxon>
        <taxon>Magnoliopsida</taxon>
        <taxon>eudicotyledons</taxon>
        <taxon>Gunneridae</taxon>
        <taxon>Pentapetalae</taxon>
        <taxon>asterids</taxon>
        <taxon>lamiids</taxon>
        <taxon>Solanales</taxon>
        <taxon>Solanaceae</taxon>
        <taxon>Solanoideae</taxon>
        <taxon>Solaneae</taxon>
        <taxon>Solanum</taxon>
        <taxon>Solanum subgen. Lycopersicon</taxon>
    </lineage>
</organism>
<keyword evidence="5" id="KW-0539">Nucleus</keyword>
<dbReference type="Pfam" id="PF03106">
    <property type="entry name" value="WRKY"/>
    <property type="match status" value="1"/>
</dbReference>
<keyword evidence="3" id="KW-0238">DNA-binding</keyword>
<dbReference type="InterPro" id="IPR003657">
    <property type="entry name" value="WRKY_dom"/>
</dbReference>
<evidence type="ECO:0000313" key="8">
    <source>
        <dbReference type="Proteomes" id="UP000694930"/>
    </source>
</evidence>
<protein>
    <submittedName>
        <fullName evidence="9">Probable WRKY transcription factor 41</fullName>
    </submittedName>
</protein>
<reference evidence="9" key="2">
    <citation type="submission" date="2025-08" db="UniProtKB">
        <authorList>
            <consortium name="RefSeq"/>
        </authorList>
    </citation>
    <scope>IDENTIFICATION</scope>
</reference>
<evidence type="ECO:0000256" key="4">
    <source>
        <dbReference type="ARBA" id="ARBA00023163"/>
    </source>
</evidence>
<dbReference type="PANTHER" id="PTHR32096:SF146">
    <property type="entry name" value="WRKY TRANSCRIPTION FACTOR 19-RELATED"/>
    <property type="match status" value="1"/>
</dbReference>
<evidence type="ECO:0000256" key="3">
    <source>
        <dbReference type="ARBA" id="ARBA00023125"/>
    </source>
</evidence>
<dbReference type="Gene3D" id="2.20.25.80">
    <property type="entry name" value="WRKY domain"/>
    <property type="match status" value="1"/>
</dbReference>
<evidence type="ECO:0000313" key="9">
    <source>
        <dbReference type="RefSeq" id="XP_027772871.1"/>
    </source>
</evidence>
<dbReference type="InterPro" id="IPR036576">
    <property type="entry name" value="WRKY_dom_sf"/>
</dbReference>
<evidence type="ECO:0000256" key="5">
    <source>
        <dbReference type="ARBA" id="ARBA00023242"/>
    </source>
</evidence>
<evidence type="ECO:0000256" key="1">
    <source>
        <dbReference type="ARBA" id="ARBA00004123"/>
    </source>
</evidence>